<reference evidence="3" key="1">
    <citation type="submission" date="2025-08" db="UniProtKB">
        <authorList>
            <consortium name="RefSeq"/>
        </authorList>
    </citation>
    <scope>IDENTIFICATION</scope>
</reference>
<feature type="compositionally biased region" description="Basic and acidic residues" evidence="1">
    <location>
        <begin position="66"/>
        <end position="77"/>
    </location>
</feature>
<dbReference type="STRING" id="38654.A0A1U8DH57"/>
<organism evidence="2 3">
    <name type="scientific">Alligator sinensis</name>
    <name type="common">Chinese alligator</name>
    <dbReference type="NCBI Taxonomy" id="38654"/>
    <lineage>
        <taxon>Eukaryota</taxon>
        <taxon>Metazoa</taxon>
        <taxon>Chordata</taxon>
        <taxon>Craniata</taxon>
        <taxon>Vertebrata</taxon>
        <taxon>Euteleostomi</taxon>
        <taxon>Archelosauria</taxon>
        <taxon>Archosauria</taxon>
        <taxon>Crocodylia</taxon>
        <taxon>Alligatoridae</taxon>
        <taxon>Alligatorinae</taxon>
        <taxon>Alligator</taxon>
    </lineage>
</organism>
<evidence type="ECO:0000313" key="2">
    <source>
        <dbReference type="Proteomes" id="UP000189705"/>
    </source>
</evidence>
<feature type="compositionally biased region" description="Low complexity" evidence="1">
    <location>
        <begin position="240"/>
        <end position="250"/>
    </location>
</feature>
<dbReference type="AlphaFoldDB" id="A0A1U8DH57"/>
<evidence type="ECO:0000256" key="1">
    <source>
        <dbReference type="SAM" id="MobiDB-lite"/>
    </source>
</evidence>
<sequence length="536" mass="55728">MSPDQSPEDAGKGRGQRISPDQSPEDAGKGRDQGTLPDQSPGDAGKGCGQPLAPPPPEPEFLSWAEIRRAWQEKERGLGAAGAPPPMLRRGRVRGQGPRLEPAPWAEPLRIVEDSDTAGGPWAEGPPLAPLPPLARSNVQLLAQLYSERIGRLRMPARPPRPSLAPRTVLLPPTAAEMEMERETELPGAPACEPRLYGHVLVRDPPRHVCCVQETPPRLSAARGCTRDLHATRPPPLRPPARLVPTAATTQESPGPEDGTQMYSTVHPAPLEPAEGTPLPRGRLGPAAEDPPETATRSPAMLPGPEEMTQTYSAMHAASPAAEGSTLVPVATPVPVTTLLPPAAEDPLEIGAACSPLESPGPEEETSSAVHTALLGTEGGTLVPIAPLLPPGLLHPTEEPLAETAVPQHPPGPEEETPPCRAVRPALPGAEGSTPVPLAHPGSPDQGPPLAPRRPSALSRYLAASCISQSLAKRPGGGGTPSPTLPRASYATTVNIQLGGGGRVAGFRMAQVSLTPPPLAPPSARRLGACQGPPKT</sequence>
<feature type="region of interest" description="Disordered" evidence="1">
    <location>
        <begin position="403"/>
        <end position="457"/>
    </location>
</feature>
<dbReference type="Proteomes" id="UP000189705">
    <property type="component" value="Unplaced"/>
</dbReference>
<evidence type="ECO:0000313" key="3">
    <source>
        <dbReference type="RefSeq" id="XP_014379636.2"/>
    </source>
</evidence>
<protein>
    <submittedName>
        <fullName evidence="3">Pleckstrin homology domain-containing family G member 2</fullName>
    </submittedName>
</protein>
<name>A0A1U8DH57_ALLSI</name>
<keyword evidence="2" id="KW-1185">Reference proteome</keyword>
<dbReference type="KEGG" id="asn:102370094"/>
<feature type="region of interest" description="Disordered" evidence="1">
    <location>
        <begin position="229"/>
        <end position="304"/>
    </location>
</feature>
<dbReference type="InParanoid" id="A0A1U8DH57"/>
<proteinExistence type="predicted"/>
<accession>A0A1U8DH57</accession>
<dbReference type="RefSeq" id="XP_014379636.2">
    <property type="nucleotide sequence ID" value="XM_014524150.2"/>
</dbReference>
<dbReference type="GeneID" id="102370094"/>
<dbReference type="eggNOG" id="ENOG502T08V">
    <property type="taxonomic scope" value="Eukaryota"/>
</dbReference>
<feature type="region of interest" description="Disordered" evidence="1">
    <location>
        <begin position="515"/>
        <end position="536"/>
    </location>
</feature>
<feature type="region of interest" description="Disordered" evidence="1">
    <location>
        <begin position="1"/>
        <end position="110"/>
    </location>
</feature>
<gene>
    <name evidence="3" type="primary">LOC102370094</name>
</gene>